<dbReference type="KEGG" id="reb:XU06_09255"/>
<gene>
    <name evidence="1" type="ORF">G9444_2047</name>
</gene>
<accession>A0A0C2WG27</accession>
<name>A0A0C2WG27_RHOER</name>
<reference evidence="1 2" key="1">
    <citation type="submission" date="2020-03" db="EMBL/GenBank/DDBJ databases">
        <title>Screen low temperature-resistant strains for efficient degradation of petroleum hydrocarbons under the low temperature.</title>
        <authorList>
            <person name="Wang Y."/>
            <person name="Chen J."/>
        </authorList>
    </citation>
    <scope>NUCLEOTIDE SEQUENCE [LARGE SCALE GENOMIC DNA]</scope>
    <source>
        <strain evidence="1 2">KB1</strain>
    </source>
</reference>
<dbReference type="EMBL" id="CP050124">
    <property type="protein sequence ID" value="QIP39291.1"/>
    <property type="molecule type" value="Genomic_DNA"/>
</dbReference>
<sequence length="60" mass="6540">MAGTGRSSLLVAKQIFEKLDLALTLLVTQVLADHHDSTVTANHFALLADLLDARLNLHVF</sequence>
<protein>
    <submittedName>
        <fullName evidence="1">Uncharacterized protein</fullName>
    </submittedName>
</protein>
<evidence type="ECO:0000313" key="2">
    <source>
        <dbReference type="Proteomes" id="UP000502345"/>
    </source>
</evidence>
<evidence type="ECO:0000313" key="1">
    <source>
        <dbReference type="EMBL" id="QIP39291.1"/>
    </source>
</evidence>
<dbReference type="AlphaFoldDB" id="A0A0C2WG27"/>
<proteinExistence type="predicted"/>
<dbReference type="Proteomes" id="UP000502345">
    <property type="component" value="Chromosome"/>
</dbReference>
<organism evidence="1 2">
    <name type="scientific">Rhodococcus erythropolis</name>
    <name type="common">Arthrobacter picolinophilus</name>
    <dbReference type="NCBI Taxonomy" id="1833"/>
    <lineage>
        <taxon>Bacteria</taxon>
        <taxon>Bacillati</taxon>
        <taxon>Actinomycetota</taxon>
        <taxon>Actinomycetes</taxon>
        <taxon>Mycobacteriales</taxon>
        <taxon>Nocardiaceae</taxon>
        <taxon>Rhodococcus</taxon>
        <taxon>Rhodococcus erythropolis group</taxon>
    </lineage>
</organism>